<comment type="catalytic activity">
    <reaction evidence="1">
        <text>ATP + protein L-histidine = ADP + protein N-phospho-L-histidine.</text>
        <dbReference type="EC" id="2.7.13.3"/>
    </reaction>
</comment>
<evidence type="ECO:0000256" key="4">
    <source>
        <dbReference type="ARBA" id="ARBA00022679"/>
    </source>
</evidence>
<organism evidence="13 14">
    <name type="scientific">Amnibacterium setariae</name>
    <dbReference type="NCBI Taxonomy" id="2306585"/>
    <lineage>
        <taxon>Bacteria</taxon>
        <taxon>Bacillati</taxon>
        <taxon>Actinomycetota</taxon>
        <taxon>Actinomycetes</taxon>
        <taxon>Micrococcales</taxon>
        <taxon>Microbacteriaceae</taxon>
        <taxon>Amnibacterium</taxon>
    </lineage>
</organism>
<dbReference type="EC" id="2.7.13.3" evidence="2"/>
<keyword evidence="14" id="KW-1185">Reference proteome</keyword>
<dbReference type="PANTHER" id="PTHR24421:SF10">
    <property type="entry name" value="NITRATE_NITRITE SENSOR PROTEIN NARQ"/>
    <property type="match status" value="1"/>
</dbReference>
<keyword evidence="6 13" id="KW-0418">Kinase</keyword>
<evidence type="ECO:0000256" key="9">
    <source>
        <dbReference type="SAM" id="MobiDB-lite"/>
    </source>
</evidence>
<dbReference type="InterPro" id="IPR036890">
    <property type="entry name" value="HATPase_C_sf"/>
</dbReference>
<name>A0A3A1U2D5_9MICO</name>
<feature type="transmembrane region" description="Helical" evidence="10">
    <location>
        <begin position="506"/>
        <end position="528"/>
    </location>
</feature>
<feature type="compositionally biased region" description="Basic and acidic residues" evidence="9">
    <location>
        <begin position="113"/>
        <end position="130"/>
    </location>
</feature>
<evidence type="ECO:0000256" key="5">
    <source>
        <dbReference type="ARBA" id="ARBA00022741"/>
    </source>
</evidence>
<evidence type="ECO:0000256" key="6">
    <source>
        <dbReference type="ARBA" id="ARBA00022777"/>
    </source>
</evidence>
<keyword evidence="10" id="KW-0812">Transmembrane</keyword>
<dbReference type="Gene3D" id="3.30.565.10">
    <property type="entry name" value="Histidine kinase-like ATPase, C-terminal domain"/>
    <property type="match status" value="1"/>
</dbReference>
<gene>
    <name evidence="13" type="ORF">D1781_03905</name>
</gene>
<evidence type="ECO:0000259" key="12">
    <source>
        <dbReference type="Pfam" id="PF13796"/>
    </source>
</evidence>
<reference evidence="14" key="1">
    <citation type="submission" date="2018-09" db="EMBL/GenBank/DDBJ databases">
        <authorList>
            <person name="Kim I."/>
        </authorList>
    </citation>
    <scope>NUCLEOTIDE SEQUENCE [LARGE SCALE GENOMIC DNA]</scope>
    <source>
        <strain evidence="14">DD4a</strain>
    </source>
</reference>
<dbReference type="InterPro" id="IPR025828">
    <property type="entry name" value="Put_sensor_dom"/>
</dbReference>
<feature type="region of interest" description="Disordered" evidence="9">
    <location>
        <begin position="192"/>
        <end position="216"/>
    </location>
</feature>
<keyword evidence="3" id="KW-0597">Phosphoprotein</keyword>
<feature type="transmembrane region" description="Helical" evidence="10">
    <location>
        <begin position="345"/>
        <end position="365"/>
    </location>
</feature>
<dbReference type="GO" id="GO:0005524">
    <property type="term" value="F:ATP binding"/>
    <property type="evidence" value="ECO:0007669"/>
    <property type="project" value="UniProtKB-KW"/>
</dbReference>
<dbReference type="Pfam" id="PF13796">
    <property type="entry name" value="Sensor"/>
    <property type="match status" value="1"/>
</dbReference>
<feature type="region of interest" description="Disordered" evidence="9">
    <location>
        <begin position="275"/>
        <end position="334"/>
    </location>
</feature>
<feature type="domain" description="Signal transduction histidine kinase subgroup 3 dimerisation and phosphoacceptor" evidence="11">
    <location>
        <begin position="575"/>
        <end position="638"/>
    </location>
</feature>
<evidence type="ECO:0000259" key="11">
    <source>
        <dbReference type="Pfam" id="PF07730"/>
    </source>
</evidence>
<dbReference type="Proteomes" id="UP000265742">
    <property type="component" value="Unassembled WGS sequence"/>
</dbReference>
<evidence type="ECO:0000256" key="8">
    <source>
        <dbReference type="ARBA" id="ARBA00023012"/>
    </source>
</evidence>
<dbReference type="InterPro" id="IPR011712">
    <property type="entry name" value="Sig_transdc_His_kin_sub3_dim/P"/>
</dbReference>
<feature type="domain" description="Putative sensor" evidence="12">
    <location>
        <begin position="347"/>
        <end position="544"/>
    </location>
</feature>
<comment type="caution">
    <text evidence="13">The sequence shown here is derived from an EMBL/GenBank/DDBJ whole genome shotgun (WGS) entry which is preliminary data.</text>
</comment>
<accession>A0A3A1U2D5</accession>
<feature type="region of interest" description="Disordered" evidence="9">
    <location>
        <begin position="101"/>
        <end position="146"/>
    </location>
</feature>
<evidence type="ECO:0000256" key="10">
    <source>
        <dbReference type="SAM" id="Phobius"/>
    </source>
</evidence>
<dbReference type="SUPFAM" id="SSF55874">
    <property type="entry name" value="ATPase domain of HSP90 chaperone/DNA topoisomerase II/histidine kinase"/>
    <property type="match status" value="1"/>
</dbReference>
<dbReference type="GO" id="GO:0016020">
    <property type="term" value="C:membrane"/>
    <property type="evidence" value="ECO:0007669"/>
    <property type="project" value="InterPro"/>
</dbReference>
<keyword evidence="4" id="KW-0808">Transferase</keyword>
<dbReference type="GO" id="GO:0000155">
    <property type="term" value="F:phosphorelay sensor kinase activity"/>
    <property type="evidence" value="ECO:0007669"/>
    <property type="project" value="InterPro"/>
</dbReference>
<keyword evidence="10" id="KW-0472">Membrane</keyword>
<keyword evidence="5" id="KW-0547">Nucleotide-binding</keyword>
<dbReference type="AlphaFoldDB" id="A0A3A1U2D5"/>
<dbReference type="CDD" id="cd16917">
    <property type="entry name" value="HATPase_UhpB-NarQ-NarX-like"/>
    <property type="match status" value="1"/>
</dbReference>
<dbReference type="EMBL" id="QXTG01000001">
    <property type="protein sequence ID" value="RIX30572.1"/>
    <property type="molecule type" value="Genomic_DNA"/>
</dbReference>
<dbReference type="GO" id="GO:0046983">
    <property type="term" value="F:protein dimerization activity"/>
    <property type="evidence" value="ECO:0007669"/>
    <property type="project" value="InterPro"/>
</dbReference>
<evidence type="ECO:0000313" key="13">
    <source>
        <dbReference type="EMBL" id="RIX30572.1"/>
    </source>
</evidence>
<dbReference type="Gene3D" id="1.20.5.1930">
    <property type="match status" value="1"/>
</dbReference>
<evidence type="ECO:0000256" key="1">
    <source>
        <dbReference type="ARBA" id="ARBA00000085"/>
    </source>
</evidence>
<feature type="transmembrane region" description="Helical" evidence="10">
    <location>
        <begin position="433"/>
        <end position="455"/>
    </location>
</feature>
<keyword evidence="7" id="KW-0067">ATP-binding</keyword>
<keyword evidence="10" id="KW-1133">Transmembrane helix</keyword>
<evidence type="ECO:0000256" key="7">
    <source>
        <dbReference type="ARBA" id="ARBA00022840"/>
    </source>
</evidence>
<feature type="compositionally biased region" description="Basic residues" evidence="9">
    <location>
        <begin position="137"/>
        <end position="146"/>
    </location>
</feature>
<protein>
    <recommendedName>
        <fullName evidence="2">histidine kinase</fullName>
        <ecNumber evidence="2">2.7.13.3</ecNumber>
    </recommendedName>
</protein>
<dbReference type="PANTHER" id="PTHR24421">
    <property type="entry name" value="NITRATE/NITRITE SENSOR PROTEIN NARX-RELATED"/>
    <property type="match status" value="1"/>
</dbReference>
<evidence type="ECO:0000313" key="14">
    <source>
        <dbReference type="Proteomes" id="UP000265742"/>
    </source>
</evidence>
<dbReference type="Pfam" id="PF07730">
    <property type="entry name" value="HisKA_3"/>
    <property type="match status" value="1"/>
</dbReference>
<dbReference type="InterPro" id="IPR050482">
    <property type="entry name" value="Sensor_HK_TwoCompSys"/>
</dbReference>
<proteinExistence type="predicted"/>
<evidence type="ECO:0000256" key="2">
    <source>
        <dbReference type="ARBA" id="ARBA00012438"/>
    </source>
</evidence>
<evidence type="ECO:0000256" key="3">
    <source>
        <dbReference type="ARBA" id="ARBA00022553"/>
    </source>
</evidence>
<keyword evidence="8" id="KW-0902">Two-component regulatory system</keyword>
<sequence>MVAALVLDRDASVAPDEVRMHDLARQRDVGVQLRLPDPRAGEQEADPRLARARAPGSDLAQRLPQPLACGPIGRLRRGAHRVEQPRVSPEHRVAELDQLVHGQQRRHLRPRLVHPDHRQPGDVHHGRCDADAVPGHAPRRRRAPRHHDGHVEVELLLEHAGQRQPVQQAGGLVAERLTGLHADAVGGAALAEGSEGADDLHPVEGPEDVAASEAAGSDAHPLGVLAAESAALQVIREGSGLGHGPAWCPHRVLERPRSPHPPLCSRFWTAVRRSGVQKREQGRGGENPTTKTVAGRMGPGRARRDARVMTTATIPAPVPPTPVRSSPSSPGRRYGRMWARTPRELGYLALTAVIGLVVSVVAWGVVGAGSAFIVLGVALLIALMLGSRYLGIWDLRRLRWAGTAPIAEPTWDRPFAGKRPLRAIGDVIANPHYWLYALHASVVTPVLALITFVIWSTWLGTALVAVTSPAWATIRVAQGVPLWRGEEGGGNVVAYLLSAAGADRGAAGWAIAGVTALGLLMLALLPFITRGLVLAHRGAARLLLARFASEDLRGEVARADAARLAAVTAEDSALRRLERDIHDGPQQHLLRLQMELATAERRLDGASPEAAESLATARRLAGETLDELRALAQGFAPPLLQDRGLSAALGALGRRGAVPVETAIAVRGELPDAVERSVYFIAAELTTNAIKHAGASRIRLEARTEEEPRVLRLVVTDDGRGGAATVPDHGLAGIADRVAGLGGTLAVVSPVGGPTVAEVRVPLS</sequence>
<feature type="transmembrane region" description="Helical" evidence="10">
    <location>
        <begin position="371"/>
        <end position="390"/>
    </location>
</feature>
<feature type="compositionally biased region" description="Basic residues" evidence="9">
    <location>
        <begin position="103"/>
        <end position="112"/>
    </location>
</feature>